<keyword evidence="13" id="KW-1185">Reference proteome</keyword>
<keyword evidence="8" id="KW-0862">Zinc</keyword>
<feature type="binding site" evidence="8">
    <location>
        <position position="273"/>
    </location>
    <ligand>
        <name>glycerol</name>
        <dbReference type="ChEBI" id="CHEBI:17754"/>
    </ligand>
</feature>
<evidence type="ECO:0000256" key="5">
    <source>
        <dbReference type="ARBA" id="ARBA00039147"/>
    </source>
</evidence>
<dbReference type="PANTHER" id="PTHR43616">
    <property type="entry name" value="GLYCEROL DEHYDROGENASE"/>
    <property type="match status" value="1"/>
</dbReference>
<dbReference type="CDD" id="cd08170">
    <property type="entry name" value="GlyDH"/>
    <property type="match status" value="1"/>
</dbReference>
<dbReference type="GO" id="GO:0008888">
    <property type="term" value="F:glycerol dehydrogenase (NAD+) activity"/>
    <property type="evidence" value="ECO:0007669"/>
    <property type="project" value="UniProtKB-EC"/>
</dbReference>
<feature type="binding site" evidence="9">
    <location>
        <position position="122"/>
    </location>
    <ligand>
        <name>glycerol</name>
        <dbReference type="ChEBI" id="CHEBI:17754"/>
    </ligand>
</feature>
<sequence length="365" mass="38990">MSRFVFSSPRKYVQGAGVMAQLGDYVAELGDNAFVVADEIVWGLIGKDVQASLKNSKIEFHYQQFNGEASGNEITRLAGLAKNSGARLVIGLGGGKTLDTVKAVADELKQPVVIVPTIASTDAPCSALSVIYSDAGVFESYRFYSKNPDLVLVDTQVCARAPVRLFASGIADGLATFVEAQAVKRSHSKSMVNGDPTIAGMAIAEACEKTLLTYGFSAYQAVEKNVVTPAVEAVVEANTLLSGLGFENAGLAAAHAIHNGFTAIDGDIHHLTHGEKVAYGTLTQMVLEQREDEEIARYIRFYRSIKMPTTLKELHLENESWDNLVKVGALANSEGDTLKNLNPNLSAEDIASAILAVDAFSQTVS</sequence>
<gene>
    <name evidence="12" type="ORF">NG99_17910</name>
</gene>
<proteinExistence type="predicted"/>
<feature type="binding site" evidence="10">
    <location>
        <position position="128"/>
    </location>
    <ligand>
        <name>NAD(+)</name>
        <dbReference type="ChEBI" id="CHEBI:57540"/>
    </ligand>
</feature>
<dbReference type="AlphaFoldDB" id="A0A0A3YYJ1"/>
<evidence type="ECO:0000256" key="7">
    <source>
        <dbReference type="ARBA" id="ARBA00049006"/>
    </source>
</evidence>
<evidence type="ECO:0000256" key="1">
    <source>
        <dbReference type="ARBA" id="ARBA00022723"/>
    </source>
</evidence>
<feature type="binding site" evidence="10">
    <location>
        <begin position="117"/>
        <end position="120"/>
    </location>
    <ligand>
        <name>NAD(+)</name>
        <dbReference type="ChEBI" id="CHEBI:57540"/>
    </ligand>
</feature>
<keyword evidence="2" id="KW-0560">Oxidoreductase</keyword>
<keyword evidence="1 8" id="KW-0479">Metal-binding</keyword>
<dbReference type="GO" id="GO:0046872">
    <property type="term" value="F:metal ion binding"/>
    <property type="evidence" value="ECO:0007669"/>
    <property type="project" value="UniProtKB-KW"/>
</dbReference>
<dbReference type="OrthoDB" id="5198708at2"/>
<feature type="binding site" evidence="10">
    <location>
        <position position="132"/>
    </location>
    <ligand>
        <name>NAD(+)</name>
        <dbReference type="ChEBI" id="CHEBI:57540"/>
    </ligand>
</feature>
<dbReference type="STRING" id="371042.NG99_17910"/>
<reference evidence="12 13" key="1">
    <citation type="submission" date="2014-10" db="EMBL/GenBank/DDBJ databases">
        <title>Genome sequence of Erwinia typographi M043b.</title>
        <authorList>
            <person name="Chan K.-G."/>
            <person name="Tan W.-S."/>
        </authorList>
    </citation>
    <scope>NUCLEOTIDE SEQUENCE [LARGE SCALE GENOMIC DNA]</scope>
    <source>
        <strain evidence="12 13">M043b</strain>
    </source>
</reference>
<evidence type="ECO:0000313" key="12">
    <source>
        <dbReference type="EMBL" id="KGT90554.1"/>
    </source>
</evidence>
<dbReference type="EC" id="1.1.1.6" evidence="5"/>
<dbReference type="PANTHER" id="PTHR43616:SF5">
    <property type="entry name" value="GLYCEROL DEHYDROGENASE 1"/>
    <property type="match status" value="1"/>
</dbReference>
<accession>A0A0A3YYJ1</accession>
<dbReference type="eggNOG" id="COG0371">
    <property type="taxonomic scope" value="Bacteria"/>
</dbReference>
<dbReference type="Proteomes" id="UP000030351">
    <property type="component" value="Unassembled WGS sequence"/>
</dbReference>
<feature type="binding site" evidence="10">
    <location>
        <position position="126"/>
    </location>
    <ligand>
        <name>NAD(+)</name>
        <dbReference type="ChEBI" id="CHEBI:57540"/>
    </ligand>
</feature>
<feature type="binding site" evidence="8">
    <location>
        <position position="255"/>
    </location>
    <ligand>
        <name>glycerol</name>
        <dbReference type="ChEBI" id="CHEBI:17754"/>
    </ligand>
</feature>
<dbReference type="EMBL" id="JRUQ01000050">
    <property type="protein sequence ID" value="KGT90554.1"/>
    <property type="molecule type" value="Genomic_DNA"/>
</dbReference>
<dbReference type="GO" id="GO:0005829">
    <property type="term" value="C:cytosol"/>
    <property type="evidence" value="ECO:0007669"/>
    <property type="project" value="TreeGrafter"/>
</dbReference>
<protein>
    <recommendedName>
        <fullName evidence="6">Glycerol dehydrogenase</fullName>
        <ecNumber evidence="5">1.1.1.6</ecNumber>
    </recommendedName>
</protein>
<dbReference type="SUPFAM" id="SSF56796">
    <property type="entry name" value="Dehydroquinate synthase-like"/>
    <property type="match status" value="1"/>
</dbReference>
<dbReference type="Gene3D" id="1.20.1090.10">
    <property type="entry name" value="Dehydroquinate synthase-like - alpha domain"/>
    <property type="match status" value="1"/>
</dbReference>
<dbReference type="Pfam" id="PF00465">
    <property type="entry name" value="Fe-ADH"/>
    <property type="match status" value="1"/>
</dbReference>
<evidence type="ECO:0000313" key="13">
    <source>
        <dbReference type="Proteomes" id="UP000030351"/>
    </source>
</evidence>
<comment type="pathway">
    <text evidence="4">Polyol metabolism; glycerol fermentation; glycerone phosphate from glycerol (oxidative route): step 1/2.</text>
</comment>
<organism evidence="12 13">
    <name type="scientific">Erwinia typographi</name>
    <dbReference type="NCBI Taxonomy" id="371042"/>
    <lineage>
        <taxon>Bacteria</taxon>
        <taxon>Pseudomonadati</taxon>
        <taxon>Pseudomonadota</taxon>
        <taxon>Gammaproteobacteria</taxon>
        <taxon>Enterobacterales</taxon>
        <taxon>Erwiniaceae</taxon>
        <taxon>Erwinia</taxon>
    </lineage>
</organism>
<feature type="binding site" evidence="10">
    <location>
        <begin position="95"/>
        <end position="99"/>
    </location>
    <ligand>
        <name>NAD(+)</name>
        <dbReference type="ChEBI" id="CHEBI:57540"/>
    </ligand>
</feature>
<evidence type="ECO:0000256" key="6">
    <source>
        <dbReference type="ARBA" id="ARBA00040132"/>
    </source>
</evidence>
<evidence type="ECO:0000256" key="8">
    <source>
        <dbReference type="PIRSR" id="PIRSR000112-1"/>
    </source>
</evidence>
<name>A0A0A3YYJ1_9GAMM</name>
<dbReference type="InterPro" id="IPR001670">
    <property type="entry name" value="ADH_Fe/GldA"/>
</dbReference>
<feature type="binding site" evidence="10">
    <location>
        <position position="38"/>
    </location>
    <ligand>
        <name>NAD(+)</name>
        <dbReference type="ChEBI" id="CHEBI:57540"/>
    </ligand>
</feature>
<comment type="caution">
    <text evidence="12">The sequence shown here is derived from an EMBL/GenBank/DDBJ whole genome shotgun (WGS) entry which is preliminary data.</text>
</comment>
<comment type="catalytic activity">
    <reaction evidence="7">
        <text>glycerol + NAD(+) = dihydroxyacetone + NADH + H(+)</text>
        <dbReference type="Rhea" id="RHEA:13769"/>
        <dbReference type="ChEBI" id="CHEBI:15378"/>
        <dbReference type="ChEBI" id="CHEBI:16016"/>
        <dbReference type="ChEBI" id="CHEBI:17754"/>
        <dbReference type="ChEBI" id="CHEBI:57540"/>
        <dbReference type="ChEBI" id="CHEBI:57945"/>
        <dbReference type="EC" id="1.1.1.6"/>
    </reaction>
</comment>
<dbReference type="NCBIfam" id="NF006941">
    <property type="entry name" value="PRK09423.1"/>
    <property type="match status" value="1"/>
</dbReference>
<keyword evidence="3 10" id="KW-0520">NAD</keyword>
<evidence type="ECO:0000256" key="10">
    <source>
        <dbReference type="PIRSR" id="PIRSR000112-3"/>
    </source>
</evidence>
<dbReference type="InterPro" id="IPR016205">
    <property type="entry name" value="Glycerol_DH"/>
</dbReference>
<evidence type="ECO:0000256" key="2">
    <source>
        <dbReference type="ARBA" id="ARBA00023002"/>
    </source>
</evidence>
<evidence type="ECO:0000256" key="4">
    <source>
        <dbReference type="ARBA" id="ARBA00037918"/>
    </source>
</evidence>
<evidence type="ECO:0000259" key="11">
    <source>
        <dbReference type="Pfam" id="PF00465"/>
    </source>
</evidence>
<feature type="binding site" evidence="8">
    <location>
        <position position="172"/>
    </location>
    <ligand>
        <name>glycerol</name>
        <dbReference type="ChEBI" id="CHEBI:17754"/>
    </ligand>
</feature>
<dbReference type="Gene3D" id="3.40.50.1970">
    <property type="match status" value="1"/>
</dbReference>
<feature type="domain" description="Alcohol dehydrogenase iron-type/glycerol dehydrogenase GldA" evidence="11">
    <location>
        <begin position="9"/>
        <end position="155"/>
    </location>
</feature>
<evidence type="ECO:0000256" key="9">
    <source>
        <dbReference type="PIRSR" id="PIRSR000112-2"/>
    </source>
</evidence>
<dbReference type="PIRSF" id="PIRSF000112">
    <property type="entry name" value="Glycerol_dehydrogenase"/>
    <property type="match status" value="1"/>
</dbReference>
<evidence type="ECO:0000256" key="3">
    <source>
        <dbReference type="ARBA" id="ARBA00023027"/>
    </source>
</evidence>
<dbReference type="RefSeq" id="WP_034895882.1">
    <property type="nucleotide sequence ID" value="NZ_JRUQ01000050.1"/>
</dbReference>
<comment type="cofactor">
    <cofactor evidence="8">
        <name>Zn(2+)</name>
        <dbReference type="ChEBI" id="CHEBI:29105"/>
    </cofactor>
    <text evidence="8">Binds 1 zinc ion per subunit.</text>
</comment>